<evidence type="ECO:0000313" key="3">
    <source>
        <dbReference type="Proteomes" id="UP000309061"/>
    </source>
</evidence>
<dbReference type="OrthoDB" id="7542440at2"/>
<dbReference type="InterPro" id="IPR029063">
    <property type="entry name" value="SAM-dependent_MTases_sf"/>
</dbReference>
<accession>A0A6B8KKL1</accession>
<dbReference type="PANTHER" id="PTHR36973:SF4">
    <property type="entry name" value="NODULATION PROTEIN"/>
    <property type="match status" value="1"/>
</dbReference>
<sequence>MEKEDPVDISRAVLRIRKLAAAVSTRTFRKAATRGVFASIEHKPAFARFENDFDLIVDVGANKGQFAAFALERFPTSRVICFEPLSQPAAIFRSIFGSDERVRLVNAAISPSPEKRLINVTEHDDSSSLLEVGDLQSVAFGTRAIRTEEVHCGPLREFIRVEEFGKFNLLKIDVQGFELEVLMASNDYLDRFAVIYCEVSYVPLYKSQACAWEVIDYLNKAGFRLAGVFNQVSLTHGLPLQADMIFLREHLLAPLEHVTSL</sequence>
<organism evidence="2 3">
    <name type="scientific">Methylocystis heyeri</name>
    <dbReference type="NCBI Taxonomy" id="391905"/>
    <lineage>
        <taxon>Bacteria</taxon>
        <taxon>Pseudomonadati</taxon>
        <taxon>Pseudomonadota</taxon>
        <taxon>Alphaproteobacteria</taxon>
        <taxon>Hyphomicrobiales</taxon>
        <taxon>Methylocystaceae</taxon>
        <taxon>Methylocystis</taxon>
    </lineage>
</organism>
<dbReference type="NCBIfam" id="TIGR01444">
    <property type="entry name" value="fkbM_fam"/>
    <property type="match status" value="1"/>
</dbReference>
<dbReference type="GO" id="GO:0032259">
    <property type="term" value="P:methylation"/>
    <property type="evidence" value="ECO:0007669"/>
    <property type="project" value="UniProtKB-KW"/>
</dbReference>
<evidence type="ECO:0000259" key="1">
    <source>
        <dbReference type="Pfam" id="PF05050"/>
    </source>
</evidence>
<dbReference type="Gene3D" id="3.40.50.150">
    <property type="entry name" value="Vaccinia Virus protein VP39"/>
    <property type="match status" value="1"/>
</dbReference>
<feature type="domain" description="Methyltransferase FkbM" evidence="1">
    <location>
        <begin position="58"/>
        <end position="225"/>
    </location>
</feature>
<dbReference type="SUPFAM" id="SSF53335">
    <property type="entry name" value="S-adenosyl-L-methionine-dependent methyltransferases"/>
    <property type="match status" value="1"/>
</dbReference>
<dbReference type="InterPro" id="IPR053188">
    <property type="entry name" value="FkbM_Methyltransferase"/>
</dbReference>
<evidence type="ECO:0000313" key="2">
    <source>
        <dbReference type="EMBL" id="QGM47143.1"/>
    </source>
</evidence>
<reference evidence="2 3" key="1">
    <citation type="submission" date="2019-11" db="EMBL/GenBank/DDBJ databases">
        <title>The genome sequence of Methylocystis heyeri.</title>
        <authorList>
            <person name="Oshkin I.Y."/>
            <person name="Miroshnikov K."/>
            <person name="Dedysh S.N."/>
        </authorList>
    </citation>
    <scope>NUCLEOTIDE SEQUENCE [LARGE SCALE GENOMIC DNA]</scope>
    <source>
        <strain evidence="2 3">H2</strain>
    </source>
</reference>
<keyword evidence="2" id="KW-0808">Transferase</keyword>
<dbReference type="KEGG" id="mhey:H2LOC_016385"/>
<protein>
    <submittedName>
        <fullName evidence="2">FkbM family methyltransferase</fullName>
    </submittedName>
</protein>
<keyword evidence="2" id="KW-0489">Methyltransferase</keyword>
<keyword evidence="3" id="KW-1185">Reference proteome</keyword>
<dbReference type="AlphaFoldDB" id="A0A6B8KKL1"/>
<dbReference type="GO" id="GO:0008171">
    <property type="term" value="F:O-methyltransferase activity"/>
    <property type="evidence" value="ECO:0007669"/>
    <property type="project" value="TreeGrafter"/>
</dbReference>
<dbReference type="PANTHER" id="PTHR36973">
    <property type="entry name" value="SLL1456 PROTEIN-RELATED"/>
    <property type="match status" value="1"/>
</dbReference>
<dbReference type="Proteomes" id="UP000309061">
    <property type="component" value="Chromosome"/>
</dbReference>
<dbReference type="Pfam" id="PF05050">
    <property type="entry name" value="Methyltransf_21"/>
    <property type="match status" value="1"/>
</dbReference>
<name>A0A6B8KKL1_9HYPH</name>
<proteinExistence type="predicted"/>
<gene>
    <name evidence="2" type="ORF">H2LOC_016385</name>
</gene>
<dbReference type="EMBL" id="CP046052">
    <property type="protein sequence ID" value="QGM47143.1"/>
    <property type="molecule type" value="Genomic_DNA"/>
</dbReference>
<dbReference type="InterPro" id="IPR006342">
    <property type="entry name" value="FkbM_mtfrase"/>
</dbReference>